<dbReference type="EMBL" id="NBII01000010">
    <property type="protein sequence ID" value="PAV15464.1"/>
    <property type="molecule type" value="Genomic_DNA"/>
</dbReference>
<name>A0A286U7H2_9AGAM</name>
<dbReference type="InterPro" id="IPR002575">
    <property type="entry name" value="Aminoglycoside_PTrfase"/>
</dbReference>
<comment type="caution">
    <text evidence="2">The sequence shown here is derived from an EMBL/GenBank/DDBJ whole genome shotgun (WGS) entry which is preliminary data.</text>
</comment>
<dbReference type="GO" id="GO:0016301">
    <property type="term" value="F:kinase activity"/>
    <property type="evidence" value="ECO:0007669"/>
    <property type="project" value="UniProtKB-KW"/>
</dbReference>
<dbReference type="AlphaFoldDB" id="A0A286U7H2"/>
<gene>
    <name evidence="2" type="ORF">PNOK_0922800</name>
</gene>
<dbReference type="STRING" id="2282107.A0A286U7H2"/>
<evidence type="ECO:0000259" key="1">
    <source>
        <dbReference type="Pfam" id="PF01636"/>
    </source>
</evidence>
<dbReference type="InParanoid" id="A0A286U7H2"/>
<keyword evidence="2" id="KW-0418">Kinase</keyword>
<dbReference type="PANTHER" id="PTHR36091">
    <property type="entry name" value="ALTERED INHERITANCE OF MITOCHONDRIA PROTEIN 9, MITOCHONDRIAL"/>
    <property type="match status" value="1"/>
</dbReference>
<dbReference type="PANTHER" id="PTHR36091:SF2">
    <property type="entry name" value="AMINOGLYCOSIDE PHOSPHOTRANSFERASE DOMAIN-CONTAINING PROTEIN"/>
    <property type="match status" value="1"/>
</dbReference>
<dbReference type="InterPro" id="IPR051035">
    <property type="entry name" value="Mito_inheritance_9"/>
</dbReference>
<dbReference type="SUPFAM" id="SSF56112">
    <property type="entry name" value="Protein kinase-like (PK-like)"/>
    <property type="match status" value="1"/>
</dbReference>
<proteinExistence type="predicted"/>
<feature type="domain" description="Aminoglycoside phosphotransferase" evidence="1">
    <location>
        <begin position="57"/>
        <end position="332"/>
    </location>
</feature>
<dbReference type="OrthoDB" id="2831558at2759"/>
<accession>A0A286U7H2</accession>
<dbReference type="InterPro" id="IPR011009">
    <property type="entry name" value="Kinase-like_dom_sf"/>
</dbReference>
<protein>
    <submittedName>
        <fullName evidence="2">Kinase subdomain-containing PKL CAK Fmp29</fullName>
    </submittedName>
</protein>
<dbReference type="Pfam" id="PF01636">
    <property type="entry name" value="APH"/>
    <property type="match status" value="1"/>
</dbReference>
<dbReference type="Proteomes" id="UP000217199">
    <property type="component" value="Unassembled WGS sequence"/>
</dbReference>
<evidence type="ECO:0000313" key="3">
    <source>
        <dbReference type="Proteomes" id="UP000217199"/>
    </source>
</evidence>
<dbReference type="GO" id="GO:0005739">
    <property type="term" value="C:mitochondrion"/>
    <property type="evidence" value="ECO:0007669"/>
    <property type="project" value="TreeGrafter"/>
</dbReference>
<keyword evidence="2" id="KW-0808">Transferase</keyword>
<evidence type="ECO:0000313" key="2">
    <source>
        <dbReference type="EMBL" id="PAV15464.1"/>
    </source>
</evidence>
<reference evidence="2 3" key="1">
    <citation type="journal article" date="2017" name="Mol. Ecol.">
        <title>Comparative and population genomic landscape of Phellinus noxius: A hypervariable fungus causing root rot in trees.</title>
        <authorList>
            <person name="Chung C.L."/>
            <person name="Lee T.J."/>
            <person name="Akiba M."/>
            <person name="Lee H.H."/>
            <person name="Kuo T.H."/>
            <person name="Liu D."/>
            <person name="Ke H.M."/>
            <person name="Yokoi T."/>
            <person name="Roa M.B."/>
            <person name="Lu M.J."/>
            <person name="Chang Y.Y."/>
            <person name="Ann P.J."/>
            <person name="Tsai J.N."/>
            <person name="Chen C.Y."/>
            <person name="Tzean S.S."/>
            <person name="Ota Y."/>
            <person name="Hattori T."/>
            <person name="Sahashi N."/>
            <person name="Liou R.F."/>
            <person name="Kikuchi T."/>
            <person name="Tsai I.J."/>
        </authorList>
    </citation>
    <scope>NUCLEOTIDE SEQUENCE [LARGE SCALE GENOMIC DNA]</scope>
    <source>
        <strain evidence="2 3">FFPRI411160</strain>
    </source>
</reference>
<dbReference type="Gene3D" id="3.30.200.20">
    <property type="entry name" value="Phosphorylase Kinase, domain 1"/>
    <property type="match status" value="1"/>
</dbReference>
<sequence length="535" mass="61031">MSNPPDDLFNYSSGRWLVNNDLRLAERRREFDVNELGRLAAQSVGRSSQDIKTFVKLAEGGFNRAFLITMHDGFEMVARIPYPVTVPKFYAVASEVATMRFLRFSGLPIPEVYDYSPSSDNAAKTEYIFMEFIRGTKLSDVFTDLDGPNIAFVLHQLVQLESRMMSIPFPAGGSLYYTTDLEKVAGSTGIPLDDGRFCVGPDVRLNMWFGRRSQLDVDRGPYKNFEATLVAAAHKELAYLKKFGRPLLPFQRERRESYEYKEQSPLDHVKNLERYLLIITSLVPKDPASHCFRIRHPDLQPSNVIVSMSPDSNQLEITSLIDWQHASILPPILSAGIPDTLQNYNDPVSQALIPPSLPANMDELNEAEQSREIELYFSRYVHLHYAMYTHEYNKIHHDALWNPISILVRRLFDHSGAPWEGETHSLKTTLIEATEMWEKLTGGGVPCPIVFEPEDLRKTKELSEKLQLADENLEGCQGMIGFGGATWVSNEHYETAVALAESFKSRVLAIFPEKELRDRLEANWFLDDMDEEDYM</sequence>
<organism evidence="2 3">
    <name type="scientific">Pyrrhoderma noxium</name>
    <dbReference type="NCBI Taxonomy" id="2282107"/>
    <lineage>
        <taxon>Eukaryota</taxon>
        <taxon>Fungi</taxon>
        <taxon>Dikarya</taxon>
        <taxon>Basidiomycota</taxon>
        <taxon>Agaricomycotina</taxon>
        <taxon>Agaricomycetes</taxon>
        <taxon>Hymenochaetales</taxon>
        <taxon>Hymenochaetaceae</taxon>
        <taxon>Pyrrhoderma</taxon>
    </lineage>
</organism>
<keyword evidence="3" id="KW-1185">Reference proteome</keyword>